<feature type="compositionally biased region" description="Low complexity" evidence="1">
    <location>
        <begin position="432"/>
        <end position="459"/>
    </location>
</feature>
<feature type="compositionally biased region" description="Polar residues" evidence="1">
    <location>
        <begin position="319"/>
        <end position="337"/>
    </location>
</feature>
<feature type="compositionally biased region" description="Polar residues" evidence="1">
    <location>
        <begin position="386"/>
        <end position="401"/>
    </location>
</feature>
<feature type="compositionally biased region" description="Low complexity" evidence="1">
    <location>
        <begin position="254"/>
        <end position="264"/>
    </location>
</feature>
<feature type="compositionally biased region" description="Basic and acidic residues" evidence="1">
    <location>
        <begin position="803"/>
        <end position="819"/>
    </location>
</feature>
<evidence type="ECO:0000313" key="2">
    <source>
        <dbReference type="EMBL" id="WWC72022.1"/>
    </source>
</evidence>
<dbReference type="KEGG" id="kpin:30173173"/>
<feature type="region of interest" description="Disordered" evidence="1">
    <location>
        <begin position="361"/>
        <end position="401"/>
    </location>
</feature>
<feature type="compositionally biased region" description="Low complexity" evidence="1">
    <location>
        <begin position="852"/>
        <end position="861"/>
    </location>
</feature>
<feature type="region of interest" description="Disordered" evidence="1">
    <location>
        <begin position="789"/>
        <end position="861"/>
    </location>
</feature>
<keyword evidence="3" id="KW-1185">Reference proteome</keyword>
<sequence length="963" mass="108271">MARHVQGSPTSEHNHITIHGQAYHQKQENQNPGSSHTRTGSVSSIRPSIRGHGRTPSTDHLMVPVRLDTLPQRKRKESLDTLRNQTIAHHPPVNRSQRFIPATPAVQNRVRDSVTPTPRTNEAYLVQPIPQLLDGHLSRNPIRSLSSPIKKNVSRGNQTPRPISKDLPLETTDERYERLRKLSSREILYPTPEAAQEAMRAERTSKSSSQHRRPPTPYTQSRRSSTTVKKINSDRSIRSRVSFDSTRSKRSNRSNRSNISAFDNSDSDDTLDDRQKWNPSFGTTAGIGPAGEAIEVIRLGRKKPRHRAIDPNRLKSALRSDSNLNSRVDLRNTSNTRGSEKPLPSRPMSYVAPIVNSISRVTAPTTRKMQKRASHQPTPWPYDQDNLGSTSSVPDPNLNSASLSRTISRNVHNARGSGDGRGIRSLFSSLSLGPSSATATSQQDVRSQSRSQGVRSSVGASDSNRRSLILPADDLYTYLRYVQIPSWDRWPLNSSSDKRRLSIWGGKQSLGLDEMSWEWHRRLNLAEDARMQGRLLGSWENQRGFERSILNWHDENVPRHPIDVANRWGTQIFALPAEGFDTLDFFDDNISQAEDLGLLSWVTGTILQTAVSTLHMLRYSSSTFTFHLIPSPEPPHFTSTYEAPSFARTLSKAHFLWEGFGTMVLVNKSNDMDRAMIVEIRPPSVIDSSVMKEFARGKNGESWWGFYSETCVGDVGQANLLQAQVYDDCVQNQCFYFAVTNLKYWVFGQFSSDYTQCTVSPVLHRQAKNPSVMQCLTAWIVRSVDERPRAGDLPSQLPTSPQHTEREHRRNRRESHTRGPEVSLYTEGIRPRPSDSRSSFSLSPNPGYDHTSSSMHFQPSSSMGMMSPNVYPNTTQTVYPTNDPYSNYGLPSYNEIPHPVPTMSPSPYSQPGMFFPQQQWNNTRAFSPTPNIPHAGTPIPYNLGNSWYNGGGVGGMFPWGGLR</sequence>
<feature type="region of interest" description="Disordered" evidence="1">
    <location>
        <begin position="432"/>
        <end position="463"/>
    </location>
</feature>
<organism evidence="2 3">
    <name type="scientific">Kwoniella pini CBS 10737</name>
    <dbReference type="NCBI Taxonomy" id="1296096"/>
    <lineage>
        <taxon>Eukaryota</taxon>
        <taxon>Fungi</taxon>
        <taxon>Dikarya</taxon>
        <taxon>Basidiomycota</taxon>
        <taxon>Agaricomycotina</taxon>
        <taxon>Tremellomycetes</taxon>
        <taxon>Tremellales</taxon>
        <taxon>Cryptococcaceae</taxon>
        <taxon>Kwoniella</taxon>
    </lineage>
</organism>
<feature type="compositionally biased region" description="Polar residues" evidence="1">
    <location>
        <begin position="28"/>
        <end position="46"/>
    </location>
</feature>
<feature type="region of interest" description="Disordered" evidence="1">
    <location>
        <begin position="23"/>
        <end position="90"/>
    </location>
</feature>
<feature type="region of interest" description="Disordered" evidence="1">
    <location>
        <begin position="306"/>
        <end position="348"/>
    </location>
</feature>
<protein>
    <submittedName>
        <fullName evidence="2">Uncharacterized protein</fullName>
    </submittedName>
</protein>
<accession>A0AAJ8MSR1</accession>
<evidence type="ECO:0000256" key="1">
    <source>
        <dbReference type="SAM" id="MobiDB-lite"/>
    </source>
</evidence>
<feature type="region of interest" description="Disordered" evidence="1">
    <location>
        <begin position="138"/>
        <end position="288"/>
    </location>
</feature>
<name>A0AAJ8MSR1_9TREE</name>
<feature type="compositionally biased region" description="Polar residues" evidence="1">
    <location>
        <begin position="141"/>
        <end position="161"/>
    </location>
</feature>
<gene>
    <name evidence="2" type="ORF">I206_105981</name>
</gene>
<dbReference type="AlphaFoldDB" id="A0AAJ8MSR1"/>
<dbReference type="EMBL" id="CP144526">
    <property type="protein sequence ID" value="WWC72022.1"/>
    <property type="molecule type" value="Genomic_DNA"/>
</dbReference>
<feature type="compositionally biased region" description="Polar residues" evidence="1">
    <location>
        <begin position="218"/>
        <end position="230"/>
    </location>
</feature>
<dbReference type="Proteomes" id="UP000094020">
    <property type="component" value="Chromosome 8"/>
</dbReference>
<feature type="compositionally biased region" description="Basic and acidic residues" evidence="1">
    <location>
        <begin position="163"/>
        <end position="184"/>
    </location>
</feature>
<reference evidence="2" key="2">
    <citation type="submission" date="2024-02" db="EMBL/GenBank/DDBJ databases">
        <title>Comparative genomics of Cryptococcus and Kwoniella reveals pathogenesis evolution and contrasting modes of karyotype evolution via chromosome fusion or intercentromeric recombination.</title>
        <authorList>
            <person name="Coelho M.A."/>
            <person name="David-Palma M."/>
            <person name="Shea T."/>
            <person name="Bowers K."/>
            <person name="McGinley-Smith S."/>
            <person name="Mohammad A.W."/>
            <person name="Gnirke A."/>
            <person name="Yurkov A.M."/>
            <person name="Nowrousian M."/>
            <person name="Sun S."/>
            <person name="Cuomo C.A."/>
            <person name="Heitman J."/>
        </authorList>
    </citation>
    <scope>NUCLEOTIDE SEQUENCE</scope>
    <source>
        <strain evidence="2">CBS 10737</strain>
    </source>
</reference>
<reference evidence="2" key="1">
    <citation type="submission" date="2013-07" db="EMBL/GenBank/DDBJ databases">
        <authorList>
            <consortium name="The Broad Institute Genome Sequencing Platform"/>
            <person name="Cuomo C."/>
            <person name="Litvintseva A."/>
            <person name="Chen Y."/>
            <person name="Heitman J."/>
            <person name="Sun S."/>
            <person name="Springer D."/>
            <person name="Dromer F."/>
            <person name="Young S.K."/>
            <person name="Zeng Q."/>
            <person name="Gargeya S."/>
            <person name="Fitzgerald M."/>
            <person name="Abouelleil A."/>
            <person name="Alvarado L."/>
            <person name="Berlin A.M."/>
            <person name="Chapman S.B."/>
            <person name="Dewar J."/>
            <person name="Goldberg J."/>
            <person name="Griggs A."/>
            <person name="Gujja S."/>
            <person name="Hansen M."/>
            <person name="Howarth C."/>
            <person name="Imamovic A."/>
            <person name="Larimer J."/>
            <person name="McCowan C."/>
            <person name="Murphy C."/>
            <person name="Pearson M."/>
            <person name="Priest M."/>
            <person name="Roberts A."/>
            <person name="Saif S."/>
            <person name="Shea T."/>
            <person name="Sykes S."/>
            <person name="Wortman J."/>
            <person name="Nusbaum C."/>
            <person name="Birren B."/>
        </authorList>
    </citation>
    <scope>NUCLEOTIDE SEQUENCE</scope>
    <source>
        <strain evidence="2">CBS 10737</strain>
    </source>
</reference>
<proteinExistence type="predicted"/>
<dbReference type="RefSeq" id="XP_070059321.1">
    <property type="nucleotide sequence ID" value="XM_070203220.1"/>
</dbReference>
<evidence type="ECO:0000313" key="3">
    <source>
        <dbReference type="Proteomes" id="UP000094020"/>
    </source>
</evidence>
<dbReference type="GeneID" id="30173173"/>